<dbReference type="Proteomes" id="UP000694523">
    <property type="component" value="Unplaced"/>
</dbReference>
<dbReference type="InterPro" id="IPR041588">
    <property type="entry name" value="Integrase_H2C2"/>
</dbReference>
<accession>A0A8C6U8I0</accession>
<dbReference type="Pfam" id="PF00665">
    <property type="entry name" value="rve"/>
    <property type="match status" value="1"/>
</dbReference>
<sequence>MDIVIKGQSVSDSFTLKPFLDRRWELTVQSGCLLWGRRVIIPQSLRTKMLEQLHAGHSGIVKMKEMARSYFWWPGLDKQIEHMAMTCSSCHKTRNNPPAAPLHPWDFPQDPWYRIHIDFAGPFEDKMFLVAVDAHSKWPEVAIMKTTTSEKTIEELGEIFSRFGAPVQLVSDNGPQLVSKEMSDFLQANGVQHIRSAPYHPATNGLAERFVQTLKHALKISQGQSTLHQRLHEFLLQYRTTPHSTTKVSPASLMFNRELRTNLDLLKPPTVKDIVQANQRKQIKQRDIHAKNRVLAPGDSVLARNYQGKVKWIPATVIAQTGPVSYTVQTTDGVWRRHVDQLLKTPETTPKLSVTMDFDKNTDNSVPELCNAPLPMFTPVRPTVVSSDQPGNASVPEPSPIVDKADVTFERRYPTRERKAPIRLNL</sequence>
<organism evidence="3 4">
    <name type="scientific">Neogobius melanostomus</name>
    <name type="common">round goby</name>
    <dbReference type="NCBI Taxonomy" id="47308"/>
    <lineage>
        <taxon>Eukaryota</taxon>
        <taxon>Metazoa</taxon>
        <taxon>Chordata</taxon>
        <taxon>Craniata</taxon>
        <taxon>Vertebrata</taxon>
        <taxon>Euteleostomi</taxon>
        <taxon>Actinopterygii</taxon>
        <taxon>Neopterygii</taxon>
        <taxon>Teleostei</taxon>
        <taxon>Neoteleostei</taxon>
        <taxon>Acanthomorphata</taxon>
        <taxon>Gobiaria</taxon>
        <taxon>Gobiiformes</taxon>
        <taxon>Gobioidei</taxon>
        <taxon>Gobiidae</taxon>
        <taxon>Benthophilinae</taxon>
        <taxon>Neogobiini</taxon>
        <taxon>Neogobius</taxon>
    </lineage>
</organism>
<dbReference type="InterPro" id="IPR001584">
    <property type="entry name" value="Integrase_cat-core"/>
</dbReference>
<evidence type="ECO:0000259" key="2">
    <source>
        <dbReference type="PROSITE" id="PS50994"/>
    </source>
</evidence>
<dbReference type="InterPro" id="IPR036397">
    <property type="entry name" value="RNaseH_sf"/>
</dbReference>
<dbReference type="InterPro" id="IPR012337">
    <property type="entry name" value="RNaseH-like_sf"/>
</dbReference>
<evidence type="ECO:0000313" key="3">
    <source>
        <dbReference type="Ensembl" id="ENSNMLP00000033420.1"/>
    </source>
</evidence>
<evidence type="ECO:0000313" key="4">
    <source>
        <dbReference type="Proteomes" id="UP000694523"/>
    </source>
</evidence>
<dbReference type="PANTHER" id="PTHR37984:SF13">
    <property type="entry name" value="RIBONUCLEASE H"/>
    <property type="match status" value="1"/>
</dbReference>
<dbReference type="PANTHER" id="PTHR37984">
    <property type="entry name" value="PROTEIN CBG26694"/>
    <property type="match status" value="1"/>
</dbReference>
<dbReference type="GO" id="GO:0015074">
    <property type="term" value="P:DNA integration"/>
    <property type="evidence" value="ECO:0007669"/>
    <property type="project" value="InterPro"/>
</dbReference>
<dbReference type="Ensembl" id="ENSNMLT00000037233.1">
    <property type="protein sequence ID" value="ENSNMLP00000033420.1"/>
    <property type="gene ID" value="ENSNMLG00000020863.1"/>
</dbReference>
<feature type="domain" description="Integrase catalytic" evidence="2">
    <location>
        <begin position="107"/>
        <end position="258"/>
    </location>
</feature>
<dbReference type="FunFam" id="3.30.420.10:FF:000063">
    <property type="entry name" value="Retrovirus-related Pol polyprotein from transposon 297-like Protein"/>
    <property type="match status" value="1"/>
</dbReference>
<dbReference type="Gene3D" id="3.30.420.10">
    <property type="entry name" value="Ribonuclease H-like superfamily/Ribonuclease H"/>
    <property type="match status" value="1"/>
</dbReference>
<reference evidence="3" key="2">
    <citation type="submission" date="2025-09" db="UniProtKB">
        <authorList>
            <consortium name="Ensembl"/>
        </authorList>
    </citation>
    <scope>IDENTIFICATION</scope>
</reference>
<dbReference type="PROSITE" id="PS50994">
    <property type="entry name" value="INTEGRASE"/>
    <property type="match status" value="1"/>
</dbReference>
<dbReference type="Pfam" id="PF17921">
    <property type="entry name" value="Integrase_H2C2"/>
    <property type="match status" value="1"/>
</dbReference>
<dbReference type="SUPFAM" id="SSF53098">
    <property type="entry name" value="Ribonuclease H-like"/>
    <property type="match status" value="1"/>
</dbReference>
<protein>
    <recommendedName>
        <fullName evidence="1">Gypsy retrotransposon integrase-like protein 1</fullName>
    </recommendedName>
</protein>
<proteinExistence type="predicted"/>
<dbReference type="InterPro" id="IPR050951">
    <property type="entry name" value="Retrovirus_Pol_polyprotein"/>
</dbReference>
<evidence type="ECO:0000256" key="1">
    <source>
        <dbReference type="ARBA" id="ARBA00039658"/>
    </source>
</evidence>
<dbReference type="GO" id="GO:0003676">
    <property type="term" value="F:nucleic acid binding"/>
    <property type="evidence" value="ECO:0007669"/>
    <property type="project" value="InterPro"/>
</dbReference>
<dbReference type="Gene3D" id="1.10.340.70">
    <property type="match status" value="1"/>
</dbReference>
<reference evidence="3" key="1">
    <citation type="submission" date="2025-08" db="UniProtKB">
        <authorList>
            <consortium name="Ensembl"/>
        </authorList>
    </citation>
    <scope>IDENTIFICATION</scope>
</reference>
<keyword evidence="4" id="KW-1185">Reference proteome</keyword>
<name>A0A8C6U8I0_9GOBI</name>
<dbReference type="AlphaFoldDB" id="A0A8C6U8I0"/>
<dbReference type="CDD" id="cd04508">
    <property type="entry name" value="Tudor_SF"/>
    <property type="match status" value="1"/>
</dbReference>
<dbReference type="FunFam" id="1.10.340.70:FF:000003">
    <property type="entry name" value="Protein CBG25708"/>
    <property type="match status" value="1"/>
</dbReference>